<dbReference type="SUPFAM" id="SSF51445">
    <property type="entry name" value="(Trans)glycosidases"/>
    <property type="match status" value="1"/>
</dbReference>
<protein>
    <submittedName>
        <fullName evidence="4">Glycosyl hydrolase</fullName>
    </submittedName>
</protein>
<name>A0A2N5NKL9_MEDGN</name>
<dbReference type="PRINTS" id="PR00133">
    <property type="entry name" value="GLHYDRLASE3"/>
</dbReference>
<dbReference type="Pfam" id="PF01915">
    <property type="entry name" value="Glyco_hydro_3_C"/>
    <property type="match status" value="1"/>
</dbReference>
<dbReference type="GO" id="GO:0005975">
    <property type="term" value="P:carbohydrate metabolic process"/>
    <property type="evidence" value="ECO:0007669"/>
    <property type="project" value="InterPro"/>
</dbReference>
<dbReference type="Gene3D" id="3.20.20.300">
    <property type="entry name" value="Glycoside hydrolase, family 3, N-terminal domain"/>
    <property type="match status" value="1"/>
</dbReference>
<dbReference type="SMART" id="SM01217">
    <property type="entry name" value="Fn3_like"/>
    <property type="match status" value="1"/>
</dbReference>
<comment type="caution">
    <text evidence="4">The sequence shown here is derived from an EMBL/GenBank/DDBJ whole genome shotgun (WGS) entry which is preliminary data.</text>
</comment>
<proteinExistence type="inferred from homology"/>
<reference evidence="4 5" key="1">
    <citation type="journal article" date="2017" name="Genome Med.">
        <title>A novel Ruminococcus gnavus clade enriched in inflammatory bowel disease patients.</title>
        <authorList>
            <person name="Hall A.B."/>
            <person name="Yassour M."/>
            <person name="Sauk J."/>
            <person name="Garner A."/>
            <person name="Jiang X."/>
            <person name="Arthur T."/>
            <person name="Lagoudas G.K."/>
            <person name="Vatanen T."/>
            <person name="Fornelos N."/>
            <person name="Wilson R."/>
            <person name="Bertha M."/>
            <person name="Cohen M."/>
            <person name="Garber J."/>
            <person name="Khalili H."/>
            <person name="Gevers D."/>
            <person name="Ananthakrishnan A.N."/>
            <person name="Kugathasan S."/>
            <person name="Lander E.S."/>
            <person name="Blainey P."/>
            <person name="Vlamakis H."/>
            <person name="Xavier R.J."/>
            <person name="Huttenhower C."/>
        </authorList>
    </citation>
    <scope>NUCLEOTIDE SEQUENCE [LARGE SCALE GENOMIC DNA]</scope>
    <source>
        <strain evidence="4 5">RJX1118</strain>
    </source>
</reference>
<dbReference type="EMBL" id="NIHM01000004">
    <property type="protein sequence ID" value="PLT56873.1"/>
    <property type="molecule type" value="Genomic_DNA"/>
</dbReference>
<organism evidence="4 5">
    <name type="scientific">Mediterraneibacter gnavus</name>
    <name type="common">Ruminococcus gnavus</name>
    <dbReference type="NCBI Taxonomy" id="33038"/>
    <lineage>
        <taxon>Bacteria</taxon>
        <taxon>Bacillati</taxon>
        <taxon>Bacillota</taxon>
        <taxon>Clostridia</taxon>
        <taxon>Lachnospirales</taxon>
        <taxon>Lachnospiraceae</taxon>
        <taxon>Mediterraneibacter</taxon>
    </lineage>
</organism>
<comment type="similarity">
    <text evidence="1">Belongs to the glycosyl hydrolase 3 family.</text>
</comment>
<dbReference type="InterPro" id="IPR017853">
    <property type="entry name" value="GH"/>
</dbReference>
<dbReference type="InterPro" id="IPR050288">
    <property type="entry name" value="Cellulose_deg_GH3"/>
</dbReference>
<evidence type="ECO:0000256" key="1">
    <source>
        <dbReference type="ARBA" id="ARBA00005336"/>
    </source>
</evidence>
<dbReference type="GO" id="GO:0008422">
    <property type="term" value="F:beta-glucosidase activity"/>
    <property type="evidence" value="ECO:0007669"/>
    <property type="project" value="UniProtKB-ARBA"/>
</dbReference>
<dbReference type="Pfam" id="PF14310">
    <property type="entry name" value="Fn3-like"/>
    <property type="match status" value="1"/>
</dbReference>
<dbReference type="Gene3D" id="2.60.40.10">
    <property type="entry name" value="Immunoglobulins"/>
    <property type="match status" value="1"/>
</dbReference>
<dbReference type="InterPro" id="IPR002772">
    <property type="entry name" value="Glyco_hydro_3_C"/>
</dbReference>
<dbReference type="InterPro" id="IPR026891">
    <property type="entry name" value="Fn3-like"/>
</dbReference>
<dbReference type="RefSeq" id="WP_101879266.1">
    <property type="nucleotide sequence ID" value="NZ_NIHM01000004.1"/>
</dbReference>
<accession>A0A2N5NKL9</accession>
<dbReference type="InterPro" id="IPR013783">
    <property type="entry name" value="Ig-like_fold"/>
</dbReference>
<evidence type="ECO:0000313" key="4">
    <source>
        <dbReference type="EMBL" id="PLT56873.1"/>
    </source>
</evidence>
<evidence type="ECO:0000259" key="3">
    <source>
        <dbReference type="SMART" id="SM01217"/>
    </source>
</evidence>
<feature type="domain" description="Fibronectin type III-like" evidence="3">
    <location>
        <begin position="582"/>
        <end position="652"/>
    </location>
</feature>
<dbReference type="Gene3D" id="3.40.50.1700">
    <property type="entry name" value="Glycoside hydrolase family 3 C-terminal domain"/>
    <property type="match status" value="1"/>
</dbReference>
<dbReference type="InterPro" id="IPR036881">
    <property type="entry name" value="Glyco_hydro_3_C_sf"/>
</dbReference>
<dbReference type="PANTHER" id="PTHR42715:SF10">
    <property type="entry name" value="BETA-GLUCOSIDASE"/>
    <property type="match status" value="1"/>
</dbReference>
<evidence type="ECO:0000313" key="5">
    <source>
        <dbReference type="Proteomes" id="UP000234849"/>
    </source>
</evidence>
<dbReference type="Pfam" id="PF00933">
    <property type="entry name" value="Glyco_hydro_3"/>
    <property type="match status" value="1"/>
</dbReference>
<evidence type="ECO:0000256" key="2">
    <source>
        <dbReference type="ARBA" id="ARBA00022801"/>
    </source>
</evidence>
<dbReference type="InterPro" id="IPR036962">
    <property type="entry name" value="Glyco_hydro_3_N_sf"/>
</dbReference>
<dbReference type="InterPro" id="IPR001764">
    <property type="entry name" value="Glyco_hydro_3_N"/>
</dbReference>
<dbReference type="FunFam" id="2.60.40.10:FF:000495">
    <property type="entry name" value="Periplasmic beta-glucosidase"/>
    <property type="match status" value="1"/>
</dbReference>
<gene>
    <name evidence="4" type="ORF">CDL18_04200</name>
</gene>
<dbReference type="PANTHER" id="PTHR42715">
    <property type="entry name" value="BETA-GLUCOSIDASE"/>
    <property type="match status" value="1"/>
</dbReference>
<dbReference type="AlphaFoldDB" id="A0A2N5NKL9"/>
<dbReference type="Proteomes" id="UP000234849">
    <property type="component" value="Unassembled WGS sequence"/>
</dbReference>
<sequence>MDVKQIISQMTLEEKAAMCSGADFWHTEKVDRLGIPASMVSDGPHGLRKQPNESNGDHLGLNDAIEAVCFPAACATASSFDRELLRDMGVTLGKECQAEGVSVLLGPAVNIKRSPLCGRNFEYLSEDPYLAGELAASYVNGVQSQNVGTSIKHFAANNQENERMSVSAEVDERTLREIYFPAFETAVKKAQPWTVMCSYNRLNGTYASEHKWLLTDVLRNDWGFEGYVMSDWGAVRDRVKGIIAGMDLEMPGSGGANDRAIIQAVQEGSLKEETLDLAVERILNIVYRYTENRRNEEFSREKDHQKAAEIARQCIVLLKNEAQVLPLSSNEKIALIGGFAEKPRYQGGGSSHINSHVVPCAVQLKDQYGNMTYAKGFTTDGDQYEEALQKEALEVAGQSDKIVVFAGLPDVFESESYDRDHMCLPNCQNQLIEKLTKLGKPVIVVLHNGSPVEMPWVDHVYGIVEAYLGGEAVAKAVMDILYGEANPSGRLAETFPRRLEDNPSYLNFPGMQKQVNYAEGIFVGYRYYDARKMDVLFPFGYGLSYTEFSYSNLMIDKSRITAKDTLMVSLDVTNTGSMEGKEIVQLYVSDKTHSAIRPVRELKNFTAVTLKPGETKTASMELDYRAFAWYDTAQKDWYAAGGTYEICIGKSSRDIVMRTEVVLENEKEKLPKIDENVMIGDLMDCAKTADYVEERLMPYIGEFIGKTSMKEMDEMERSMVYYMPLSSLRSFTKLDNEGLGELVDELKNHVR</sequence>
<dbReference type="SUPFAM" id="SSF52279">
    <property type="entry name" value="Beta-D-glucan exohydrolase, C-terminal domain"/>
    <property type="match status" value="1"/>
</dbReference>
<keyword evidence="2 4" id="KW-0378">Hydrolase</keyword>